<keyword evidence="1" id="KW-0175">Coiled coil</keyword>
<sequence length="219" mass="25312">MPRPAPPPMKSMYTPGPTAHELETKRRAERNEKARVRIARKRAELKLKSLEEQHRVADRSRAYQAKYREKNRQRLRTWEALRRLSVYRLKYGEIAYTAYLEARSQREARAYARSRRGEAYHSADEDASADGYGSDDGYGSADGYEGSDDDREIKTQFNARVCPSTQPRNECPQVEERQRRRLPVSHQPHQRPASLGDIVCLEVDTSSGVAHARRKGRRN</sequence>
<evidence type="ECO:0000256" key="1">
    <source>
        <dbReference type="SAM" id="Coils"/>
    </source>
</evidence>
<feature type="compositionally biased region" description="Polar residues" evidence="2">
    <location>
        <begin position="155"/>
        <end position="168"/>
    </location>
</feature>
<dbReference type="EMBL" id="JARJCN010000027">
    <property type="protein sequence ID" value="KAJ7088011.1"/>
    <property type="molecule type" value="Genomic_DNA"/>
</dbReference>
<feature type="coiled-coil region" evidence="1">
    <location>
        <begin position="33"/>
        <end position="60"/>
    </location>
</feature>
<evidence type="ECO:0000313" key="4">
    <source>
        <dbReference type="Proteomes" id="UP001222325"/>
    </source>
</evidence>
<accession>A0AAD6XRS2</accession>
<name>A0AAD6XRS2_9AGAR</name>
<protein>
    <submittedName>
        <fullName evidence="3">Uncharacterized protein</fullName>
    </submittedName>
</protein>
<gene>
    <name evidence="3" type="ORF">B0H15DRAFT_949825</name>
</gene>
<organism evidence="3 4">
    <name type="scientific">Mycena belliarum</name>
    <dbReference type="NCBI Taxonomy" id="1033014"/>
    <lineage>
        <taxon>Eukaryota</taxon>
        <taxon>Fungi</taxon>
        <taxon>Dikarya</taxon>
        <taxon>Basidiomycota</taxon>
        <taxon>Agaricomycotina</taxon>
        <taxon>Agaricomycetes</taxon>
        <taxon>Agaricomycetidae</taxon>
        <taxon>Agaricales</taxon>
        <taxon>Marasmiineae</taxon>
        <taxon>Mycenaceae</taxon>
        <taxon>Mycena</taxon>
    </lineage>
</organism>
<feature type="compositionally biased region" description="Low complexity" evidence="2">
    <location>
        <begin position="129"/>
        <end position="144"/>
    </location>
</feature>
<feature type="compositionally biased region" description="Basic and acidic residues" evidence="2">
    <location>
        <begin position="20"/>
        <end position="33"/>
    </location>
</feature>
<dbReference type="Proteomes" id="UP001222325">
    <property type="component" value="Unassembled WGS sequence"/>
</dbReference>
<dbReference type="AlphaFoldDB" id="A0AAD6XRS2"/>
<feature type="region of interest" description="Disordered" evidence="2">
    <location>
        <begin position="115"/>
        <end position="196"/>
    </location>
</feature>
<reference evidence="3" key="1">
    <citation type="submission" date="2023-03" db="EMBL/GenBank/DDBJ databases">
        <title>Massive genome expansion in bonnet fungi (Mycena s.s.) driven by repeated elements and novel gene families across ecological guilds.</title>
        <authorList>
            <consortium name="Lawrence Berkeley National Laboratory"/>
            <person name="Harder C.B."/>
            <person name="Miyauchi S."/>
            <person name="Viragh M."/>
            <person name="Kuo A."/>
            <person name="Thoen E."/>
            <person name="Andreopoulos B."/>
            <person name="Lu D."/>
            <person name="Skrede I."/>
            <person name="Drula E."/>
            <person name="Henrissat B."/>
            <person name="Morin E."/>
            <person name="Kohler A."/>
            <person name="Barry K."/>
            <person name="LaButti K."/>
            <person name="Morin E."/>
            <person name="Salamov A."/>
            <person name="Lipzen A."/>
            <person name="Mereny Z."/>
            <person name="Hegedus B."/>
            <person name="Baldrian P."/>
            <person name="Stursova M."/>
            <person name="Weitz H."/>
            <person name="Taylor A."/>
            <person name="Grigoriev I.V."/>
            <person name="Nagy L.G."/>
            <person name="Martin F."/>
            <person name="Kauserud H."/>
        </authorList>
    </citation>
    <scope>NUCLEOTIDE SEQUENCE</scope>
    <source>
        <strain evidence="3">CBHHK173m</strain>
    </source>
</reference>
<evidence type="ECO:0000256" key="2">
    <source>
        <dbReference type="SAM" id="MobiDB-lite"/>
    </source>
</evidence>
<feature type="compositionally biased region" description="Basic and acidic residues" evidence="2">
    <location>
        <begin position="115"/>
        <end position="124"/>
    </location>
</feature>
<comment type="caution">
    <text evidence="3">The sequence shown here is derived from an EMBL/GenBank/DDBJ whole genome shotgun (WGS) entry which is preliminary data.</text>
</comment>
<keyword evidence="4" id="KW-1185">Reference proteome</keyword>
<evidence type="ECO:0000313" key="3">
    <source>
        <dbReference type="EMBL" id="KAJ7088011.1"/>
    </source>
</evidence>
<proteinExistence type="predicted"/>
<feature type="region of interest" description="Disordered" evidence="2">
    <location>
        <begin position="1"/>
        <end position="33"/>
    </location>
</feature>